<feature type="compositionally biased region" description="Basic and acidic residues" evidence="1">
    <location>
        <begin position="1"/>
        <end position="15"/>
    </location>
</feature>
<organism evidence="3 4">
    <name type="scientific">Staphylotrichum longicolle</name>
    <dbReference type="NCBI Taxonomy" id="669026"/>
    <lineage>
        <taxon>Eukaryota</taxon>
        <taxon>Fungi</taxon>
        <taxon>Dikarya</taxon>
        <taxon>Ascomycota</taxon>
        <taxon>Pezizomycotina</taxon>
        <taxon>Sordariomycetes</taxon>
        <taxon>Sordariomycetidae</taxon>
        <taxon>Sordariales</taxon>
        <taxon>Chaetomiaceae</taxon>
        <taxon>Staphylotrichum</taxon>
    </lineage>
</organism>
<evidence type="ECO:0000259" key="2">
    <source>
        <dbReference type="Pfam" id="PF06985"/>
    </source>
</evidence>
<comment type="caution">
    <text evidence="3">The sequence shown here is derived from an EMBL/GenBank/DDBJ whole genome shotgun (WGS) entry which is preliminary data.</text>
</comment>
<dbReference type="AlphaFoldDB" id="A0AAD4HVM7"/>
<dbReference type="PANTHER" id="PTHR24148:SF64">
    <property type="entry name" value="HETEROKARYON INCOMPATIBILITY DOMAIN-CONTAINING PROTEIN"/>
    <property type="match status" value="1"/>
</dbReference>
<evidence type="ECO:0000256" key="1">
    <source>
        <dbReference type="SAM" id="MobiDB-lite"/>
    </source>
</evidence>
<evidence type="ECO:0000313" key="4">
    <source>
        <dbReference type="Proteomes" id="UP001197093"/>
    </source>
</evidence>
<dbReference type="EMBL" id="JAHCVI010000004">
    <property type="protein sequence ID" value="KAG7285902.1"/>
    <property type="molecule type" value="Genomic_DNA"/>
</dbReference>
<evidence type="ECO:0000313" key="3">
    <source>
        <dbReference type="EMBL" id="KAG7285902.1"/>
    </source>
</evidence>
<protein>
    <recommendedName>
        <fullName evidence="2">Heterokaryon incompatibility domain-containing protein</fullName>
    </recommendedName>
</protein>
<feature type="region of interest" description="Disordered" evidence="1">
    <location>
        <begin position="1"/>
        <end position="31"/>
    </location>
</feature>
<feature type="domain" description="Heterokaryon incompatibility" evidence="2">
    <location>
        <begin position="62"/>
        <end position="191"/>
    </location>
</feature>
<name>A0AAD4HVM7_9PEZI</name>
<dbReference type="PANTHER" id="PTHR24148">
    <property type="entry name" value="ANKYRIN REPEAT DOMAIN-CONTAINING PROTEIN 39 HOMOLOG-RELATED"/>
    <property type="match status" value="1"/>
</dbReference>
<dbReference type="InterPro" id="IPR052895">
    <property type="entry name" value="HetReg/Transcr_Mod"/>
</dbReference>
<dbReference type="InterPro" id="IPR025213">
    <property type="entry name" value="Sim4_Fta2"/>
</dbReference>
<dbReference type="Proteomes" id="UP001197093">
    <property type="component" value="Unassembled WGS sequence"/>
</dbReference>
<dbReference type="Pfam" id="PF06985">
    <property type="entry name" value="HET"/>
    <property type="match status" value="1"/>
</dbReference>
<accession>A0AAD4HVM7</accession>
<dbReference type="Pfam" id="PF13095">
    <property type="entry name" value="FTA2"/>
    <property type="match status" value="1"/>
</dbReference>
<reference evidence="3" key="1">
    <citation type="submission" date="2023-02" db="EMBL/GenBank/DDBJ databases">
        <authorList>
            <person name="Palmer J.M."/>
        </authorList>
    </citation>
    <scope>NUCLEOTIDE SEQUENCE</scope>
    <source>
        <strain evidence="3">FW57</strain>
    </source>
</reference>
<sequence length="701" mass="78956">MGLFERMSRAREEKRQQKKKRGLSDGTSGPLRVSVLLEYPPPGPGPEEVGLRDGHARMSANLRLAATGSTARTLWADALCINQDDPSEKSVQIQLMGEIYRKARRVITYIGDGDSYTQSAIAMAKKMMEWAQPRAPTFSPADTNQSYLNLCSHLGIESIESVIECHPNPSVRSIQGMLDASWSMRVWILQESLLNDNVIMMCGRHEMPWTMLDELGALITQEKLPYVLKYNNIANTDKDAGSARTIRRMASLRGVFKSMALLDIINSTHHMLCFDPRDKIYGLYGVLNARNEAQHCAKIEMEVSYQKSVADVYTETAIFLLSQPSGLGLFTSIGVEPNIQGLPSWVPDWSETLSKVFFLSRQQAYFASGRTQLVLSIDKQLKRITLSGARIDRVTHVTGEIVGTILNPDPGLDNFTLPFGFFIEFLGRENDVDSLVWKVKIDKAGPFALKVFYFRHWNFLRRNQGGDLTRPLASPQLYVDYFDPFNCECRAYGRFKEEKREDLAVRALGYLLLSPQQEIDLAVRVMGRSTPPPSANAATLDGDNFWGRHEQHRGLPVRAIVKHLVAGNLKAREPAQAADMWADLQALHSLGIFVNDTHGGNYLNGKLVDLSRSWTMYHPALDQIGARTLRSLMLDELQKLLDYYYDGADASTVIPQDLEAFCSGHLDRYTNFPKAFDWLKWEKNTDAAKAYVEGLFERGTH</sequence>
<keyword evidence="4" id="KW-1185">Reference proteome</keyword>
<proteinExistence type="predicted"/>
<dbReference type="InterPro" id="IPR010730">
    <property type="entry name" value="HET"/>
</dbReference>
<gene>
    <name evidence="3" type="ORF">NEMBOFW57_008198</name>
</gene>